<dbReference type="Proteomes" id="UP000243640">
    <property type="component" value="Unassembled WGS sequence"/>
</dbReference>
<evidence type="ECO:0000256" key="3">
    <source>
        <dbReference type="ARBA" id="ARBA00022801"/>
    </source>
</evidence>
<dbReference type="Pfam" id="PF13365">
    <property type="entry name" value="Trypsin_2"/>
    <property type="match status" value="1"/>
</dbReference>
<dbReference type="InterPro" id="IPR009003">
    <property type="entry name" value="Peptidase_S1_PA"/>
</dbReference>
<reference evidence="5 7" key="2">
    <citation type="submission" date="2019-03" db="EMBL/GenBank/DDBJ databases">
        <title>Genomic Encyclopedia of Archaeal and Bacterial Type Strains, Phase II (KMG-II): from individual species to whole genera.</title>
        <authorList>
            <person name="Goeker M."/>
        </authorList>
    </citation>
    <scope>NUCLEOTIDE SEQUENCE [LARGE SCALE GENOMIC DNA]</scope>
    <source>
        <strain evidence="5 7">DSM 15594</strain>
    </source>
</reference>
<evidence type="ECO:0000313" key="4">
    <source>
        <dbReference type="EMBL" id="OYD21171.1"/>
    </source>
</evidence>
<dbReference type="Gene3D" id="2.40.10.10">
    <property type="entry name" value="Trypsin-like serine proteases"/>
    <property type="match status" value="1"/>
</dbReference>
<keyword evidence="7" id="KW-1185">Reference proteome</keyword>
<protein>
    <recommendedName>
        <fullName evidence="8">Serine protease</fullName>
    </recommendedName>
</protein>
<dbReference type="EMBL" id="NQJF01000019">
    <property type="protein sequence ID" value="OYD21171.1"/>
    <property type="molecule type" value="Genomic_DNA"/>
</dbReference>
<gene>
    <name evidence="4" type="ORF">B6S09_17315</name>
    <name evidence="5" type="ORF">LY04_03436</name>
</gene>
<keyword evidence="3" id="KW-0378">Hydrolase</keyword>
<dbReference type="OrthoDB" id="9758917at2"/>
<comment type="similarity">
    <text evidence="1">Belongs to the peptidase S1C family.</text>
</comment>
<organism evidence="4 6">
    <name type="scientific">Oceanimonas baumannii</name>
    <dbReference type="NCBI Taxonomy" id="129578"/>
    <lineage>
        <taxon>Bacteria</taxon>
        <taxon>Pseudomonadati</taxon>
        <taxon>Pseudomonadota</taxon>
        <taxon>Gammaproteobacteria</taxon>
        <taxon>Aeromonadales</taxon>
        <taxon>Aeromonadaceae</taxon>
        <taxon>Oceanimonas</taxon>
    </lineage>
</organism>
<evidence type="ECO:0000256" key="2">
    <source>
        <dbReference type="ARBA" id="ARBA00022670"/>
    </source>
</evidence>
<reference evidence="4 6" key="1">
    <citation type="submission" date="2017-08" db="EMBL/GenBank/DDBJ databases">
        <title>Draft Genome Sequence of the Marine Bacterium Oceanimonas baumannii ATCC 700832.</title>
        <authorList>
            <person name="Mcclelland W.D."/>
            <person name="Brennan M.A."/>
            <person name="Trachtenberg A.M."/>
            <person name="Maclea K.S."/>
        </authorList>
    </citation>
    <scope>NUCLEOTIDE SEQUENCE [LARGE SCALE GENOMIC DNA]</scope>
    <source>
        <strain evidence="4 6">ATCC 700832</strain>
    </source>
</reference>
<proteinExistence type="inferred from homology"/>
<sequence length="86" mass="8907">MLAIGAPAGFDKTLTEGIVSARRSENGVGFVQTTAPISYGSSGGGLFDESGNLVGITIRGVKAWGNFNFAVAADEVQAFLEDSTRH</sequence>
<dbReference type="PANTHER" id="PTHR43343">
    <property type="entry name" value="PEPTIDASE S12"/>
    <property type="match status" value="1"/>
</dbReference>
<evidence type="ECO:0000256" key="1">
    <source>
        <dbReference type="ARBA" id="ARBA00010541"/>
    </source>
</evidence>
<evidence type="ECO:0008006" key="8">
    <source>
        <dbReference type="Google" id="ProtNLM"/>
    </source>
</evidence>
<dbReference type="RefSeq" id="WP_094279740.1">
    <property type="nucleotide sequence ID" value="NZ_NQJF01000019.1"/>
</dbReference>
<name>A0A235C959_9GAMM</name>
<evidence type="ECO:0000313" key="5">
    <source>
        <dbReference type="EMBL" id="TDW54355.1"/>
    </source>
</evidence>
<dbReference type="AlphaFoldDB" id="A0A235C959"/>
<dbReference type="EMBL" id="SODO01000020">
    <property type="protein sequence ID" value="TDW54355.1"/>
    <property type="molecule type" value="Genomic_DNA"/>
</dbReference>
<dbReference type="SUPFAM" id="SSF50494">
    <property type="entry name" value="Trypsin-like serine proteases"/>
    <property type="match status" value="1"/>
</dbReference>
<dbReference type="PANTHER" id="PTHR43343:SF3">
    <property type="entry name" value="PROTEASE DO-LIKE 8, CHLOROPLASTIC"/>
    <property type="match status" value="1"/>
</dbReference>
<dbReference type="GO" id="GO:0008233">
    <property type="term" value="F:peptidase activity"/>
    <property type="evidence" value="ECO:0007669"/>
    <property type="project" value="UniProtKB-KW"/>
</dbReference>
<dbReference type="InterPro" id="IPR043504">
    <property type="entry name" value="Peptidase_S1_PA_chymotrypsin"/>
</dbReference>
<dbReference type="InterPro" id="IPR051201">
    <property type="entry name" value="Chloro_Bact_Ser_Proteases"/>
</dbReference>
<accession>A0A235C959</accession>
<keyword evidence="2" id="KW-0645">Protease</keyword>
<comment type="caution">
    <text evidence="4">The sequence shown here is derived from an EMBL/GenBank/DDBJ whole genome shotgun (WGS) entry which is preliminary data.</text>
</comment>
<dbReference type="GO" id="GO:0006508">
    <property type="term" value="P:proteolysis"/>
    <property type="evidence" value="ECO:0007669"/>
    <property type="project" value="UniProtKB-KW"/>
</dbReference>
<dbReference type="Proteomes" id="UP000295058">
    <property type="component" value="Unassembled WGS sequence"/>
</dbReference>
<evidence type="ECO:0000313" key="7">
    <source>
        <dbReference type="Proteomes" id="UP000295058"/>
    </source>
</evidence>
<evidence type="ECO:0000313" key="6">
    <source>
        <dbReference type="Proteomes" id="UP000243640"/>
    </source>
</evidence>